<sequence>MCHFYIPSINKKKTSKFLQQPDDPYLILTQNRTQPMSLKFWQTIRPNSDIPHFCLNSHNEEKNEEWKNGTSLVLPLRKRGSPPNHSMGSLTDQVLQCA</sequence>
<gene>
    <name evidence="2" type="ORF">CEXT_551451</name>
</gene>
<feature type="compositionally biased region" description="Polar residues" evidence="1">
    <location>
        <begin position="83"/>
        <end position="98"/>
    </location>
</feature>
<protein>
    <recommendedName>
        <fullName evidence="4">Ycf15</fullName>
    </recommendedName>
</protein>
<comment type="caution">
    <text evidence="2">The sequence shown here is derived from an EMBL/GenBank/DDBJ whole genome shotgun (WGS) entry which is preliminary data.</text>
</comment>
<feature type="region of interest" description="Disordered" evidence="1">
    <location>
        <begin position="76"/>
        <end position="98"/>
    </location>
</feature>
<dbReference type="Proteomes" id="UP001054945">
    <property type="component" value="Unassembled WGS sequence"/>
</dbReference>
<evidence type="ECO:0008006" key="4">
    <source>
        <dbReference type="Google" id="ProtNLM"/>
    </source>
</evidence>
<evidence type="ECO:0000256" key="1">
    <source>
        <dbReference type="SAM" id="MobiDB-lite"/>
    </source>
</evidence>
<name>A0AAV4P1Z3_CAEEX</name>
<dbReference type="AlphaFoldDB" id="A0AAV4P1Z3"/>
<accession>A0AAV4P1Z3</accession>
<reference evidence="2 3" key="1">
    <citation type="submission" date="2021-06" db="EMBL/GenBank/DDBJ databases">
        <title>Caerostris extrusa draft genome.</title>
        <authorList>
            <person name="Kono N."/>
            <person name="Arakawa K."/>
        </authorList>
    </citation>
    <scope>NUCLEOTIDE SEQUENCE [LARGE SCALE GENOMIC DNA]</scope>
</reference>
<dbReference type="EMBL" id="BPLR01021507">
    <property type="protein sequence ID" value="GIX90578.1"/>
    <property type="molecule type" value="Genomic_DNA"/>
</dbReference>
<evidence type="ECO:0000313" key="3">
    <source>
        <dbReference type="Proteomes" id="UP001054945"/>
    </source>
</evidence>
<keyword evidence="3" id="KW-1185">Reference proteome</keyword>
<organism evidence="2 3">
    <name type="scientific">Caerostris extrusa</name>
    <name type="common">Bark spider</name>
    <name type="synonym">Caerostris bankana</name>
    <dbReference type="NCBI Taxonomy" id="172846"/>
    <lineage>
        <taxon>Eukaryota</taxon>
        <taxon>Metazoa</taxon>
        <taxon>Ecdysozoa</taxon>
        <taxon>Arthropoda</taxon>
        <taxon>Chelicerata</taxon>
        <taxon>Arachnida</taxon>
        <taxon>Araneae</taxon>
        <taxon>Araneomorphae</taxon>
        <taxon>Entelegynae</taxon>
        <taxon>Araneoidea</taxon>
        <taxon>Araneidae</taxon>
        <taxon>Caerostris</taxon>
    </lineage>
</organism>
<evidence type="ECO:0000313" key="2">
    <source>
        <dbReference type="EMBL" id="GIX90578.1"/>
    </source>
</evidence>
<proteinExistence type="predicted"/>